<accession>A0A561W0Z5</accession>
<gene>
    <name evidence="2" type="ORF">FHU34_112879</name>
</gene>
<organism evidence="2 3">
    <name type="scientific">Micromonospora taraxaci</name>
    <dbReference type="NCBI Taxonomy" id="1316803"/>
    <lineage>
        <taxon>Bacteria</taxon>
        <taxon>Bacillati</taxon>
        <taxon>Actinomycetota</taxon>
        <taxon>Actinomycetes</taxon>
        <taxon>Micromonosporales</taxon>
        <taxon>Micromonosporaceae</taxon>
        <taxon>Micromonospora</taxon>
    </lineage>
</organism>
<feature type="transmembrane region" description="Helical" evidence="1">
    <location>
        <begin position="51"/>
        <end position="75"/>
    </location>
</feature>
<protein>
    <recommendedName>
        <fullName evidence="4">DUF2938 family protein</fullName>
    </recommendedName>
</protein>
<reference evidence="2 3" key="1">
    <citation type="submission" date="2019-06" db="EMBL/GenBank/DDBJ databases">
        <title>Sequencing the genomes of 1000 actinobacteria strains.</title>
        <authorList>
            <person name="Klenk H.-P."/>
        </authorList>
    </citation>
    <scope>NUCLEOTIDE SEQUENCE [LARGE SCALE GENOMIC DNA]</scope>
    <source>
        <strain evidence="2 3">DSM 45885</strain>
    </source>
</reference>
<dbReference type="OrthoDB" id="161967at2"/>
<proteinExistence type="predicted"/>
<name>A0A561W0Z5_9ACTN</name>
<feature type="transmembrane region" description="Helical" evidence="1">
    <location>
        <begin position="132"/>
        <end position="155"/>
    </location>
</feature>
<feature type="transmembrane region" description="Helical" evidence="1">
    <location>
        <begin position="82"/>
        <end position="102"/>
    </location>
</feature>
<evidence type="ECO:0008006" key="4">
    <source>
        <dbReference type="Google" id="ProtNLM"/>
    </source>
</evidence>
<evidence type="ECO:0000313" key="3">
    <source>
        <dbReference type="Proteomes" id="UP000317685"/>
    </source>
</evidence>
<dbReference type="Proteomes" id="UP000317685">
    <property type="component" value="Unassembled WGS sequence"/>
</dbReference>
<sequence length="158" mass="16520">MDWAGWAVFGLVATAALTAAMITAQLAGLTRLDLPLVLGTFVSGDPDRARVVGFFLHLCTGQGFALGYAATFALLHRANWWIGALLGIVHVGIALTVILPLLPGVHPRMASQRAGPASTAVLEPPGLFAVNYGIQTPLVTAVVHLVYGVCLGLLLQAR</sequence>
<comment type="caution">
    <text evidence="2">The sequence shown here is derived from an EMBL/GenBank/DDBJ whole genome shotgun (WGS) entry which is preliminary data.</text>
</comment>
<evidence type="ECO:0000313" key="2">
    <source>
        <dbReference type="EMBL" id="TWG17537.1"/>
    </source>
</evidence>
<keyword evidence="1" id="KW-1133">Transmembrane helix</keyword>
<dbReference type="AlphaFoldDB" id="A0A561W0Z5"/>
<dbReference type="GeneID" id="300128444"/>
<keyword evidence="1" id="KW-0472">Membrane</keyword>
<keyword evidence="3" id="KW-1185">Reference proteome</keyword>
<dbReference type="EMBL" id="VIWZ01000001">
    <property type="protein sequence ID" value="TWG17537.1"/>
    <property type="molecule type" value="Genomic_DNA"/>
</dbReference>
<keyword evidence="1" id="KW-0812">Transmembrane</keyword>
<evidence type="ECO:0000256" key="1">
    <source>
        <dbReference type="SAM" id="Phobius"/>
    </source>
</evidence>
<dbReference type="RefSeq" id="WP_145780600.1">
    <property type="nucleotide sequence ID" value="NZ_VIWZ01000001.1"/>
</dbReference>